<protein>
    <recommendedName>
        <fullName evidence="2">UFSP1/2/DUB catalytic domain-containing protein</fullName>
    </recommendedName>
</protein>
<dbReference type="KEGG" id="phet:94288087"/>
<dbReference type="PANTHER" id="PTHR48153:SF2">
    <property type="entry name" value="UFM1-SPECIFIC PROTEASE 2"/>
    <property type="match status" value="1"/>
</dbReference>
<dbReference type="OrthoDB" id="417506at2759"/>
<organism evidence="3 4">
    <name type="scientific">Porcisia hertigi</name>
    <dbReference type="NCBI Taxonomy" id="2761500"/>
    <lineage>
        <taxon>Eukaryota</taxon>
        <taxon>Discoba</taxon>
        <taxon>Euglenozoa</taxon>
        <taxon>Kinetoplastea</taxon>
        <taxon>Metakinetoplastina</taxon>
        <taxon>Trypanosomatida</taxon>
        <taxon>Trypanosomatidae</taxon>
        <taxon>Leishmaniinae</taxon>
        <taxon>Porcisia</taxon>
    </lineage>
</organism>
<dbReference type="RefSeq" id="XP_067754167.1">
    <property type="nucleotide sequence ID" value="XM_067898010.1"/>
</dbReference>
<dbReference type="AlphaFoldDB" id="A0A836HX65"/>
<dbReference type="Gene3D" id="3.90.70.130">
    <property type="match status" value="1"/>
</dbReference>
<dbReference type="GO" id="GO:0071567">
    <property type="term" value="F:deUFMylase activity"/>
    <property type="evidence" value="ECO:0007669"/>
    <property type="project" value="TreeGrafter"/>
</dbReference>
<dbReference type="EMBL" id="JAFJZO010000034">
    <property type="protein sequence ID" value="KAG5494132.1"/>
    <property type="molecule type" value="Genomic_DNA"/>
</dbReference>
<accession>A0A836HX65</accession>
<keyword evidence="1" id="KW-0378">Hydrolase</keyword>
<feature type="domain" description="UFSP1/2/DUB catalytic" evidence="2">
    <location>
        <begin position="309"/>
        <end position="496"/>
    </location>
</feature>
<reference evidence="3 4" key="1">
    <citation type="submission" date="2021-02" db="EMBL/GenBank/DDBJ databases">
        <title>Porcisia hertigi Genome sequencing and assembly.</title>
        <authorList>
            <person name="Almutairi H."/>
            <person name="Gatherer D."/>
        </authorList>
    </citation>
    <scope>NUCLEOTIDE SEQUENCE [LARGE SCALE GENOMIC DNA]</scope>
    <source>
        <strain evidence="3 4">C119</strain>
    </source>
</reference>
<sequence length="506" mass="56910">MEGFQTRATSADLYPLHVLQRGNKTIAVVGEAALCALPMGGDGYTHRLVTSPTELEPFLVDLAAVEAPFKWCARVTCSVSRRLKQHCLFVKCLSHDLATFALLEGVPSDANAVEKLWGEVKHSVELWEDLSTGDGTETIHVHLMSVPEVQDAISYTLEDIPGPDAAAQASSPVTTRVHLGNSLSEIVAAVRQLFDQLIGGEAQNFTDTEVCWPACMLFPVNVHTRDDARRRAEHASLLLPYQGLLHHQDAIQAWTTWEDLRWQHRSNAAFDFRTNETWERHLVTSPHRELAPGLEPSISGGETFSICRPYDYYHYRVDGFRDDGWGCAYRSLQTVLSWFQHAGLMRAAIPSIRRIQEVLYQIDPDKANRKTFVGSRDWIGSFEIMLVLQHYVPALECTIKRLESGKDLDTDPSVQLLLTEHFRNPRAAPVMIGGSSYAHTILGVHINVHTMEALYLILDPHYSACPTHLKTAIKKRYIGWKEASKFFEAGSWYNLCIPRADVLDPR</sequence>
<dbReference type="InterPro" id="IPR012462">
    <property type="entry name" value="UFSP1/2_DUB_cat"/>
</dbReference>
<gene>
    <name evidence="3" type="ORF">JKF63_01967</name>
</gene>
<dbReference type="GeneID" id="94288087"/>
<keyword evidence="4" id="KW-1185">Reference proteome</keyword>
<dbReference type="PANTHER" id="PTHR48153">
    <property type="entry name" value="UFM1-SPECIFIC PROTEASE 2"/>
    <property type="match status" value="1"/>
</dbReference>
<dbReference type="Proteomes" id="UP000674318">
    <property type="component" value="Unassembled WGS sequence"/>
</dbReference>
<dbReference type="Pfam" id="PF07910">
    <property type="entry name" value="Peptidase_C78"/>
    <property type="match status" value="1"/>
</dbReference>
<evidence type="ECO:0000256" key="1">
    <source>
        <dbReference type="ARBA" id="ARBA00022801"/>
    </source>
</evidence>
<proteinExistence type="predicted"/>
<evidence type="ECO:0000259" key="2">
    <source>
        <dbReference type="Pfam" id="PF07910"/>
    </source>
</evidence>
<evidence type="ECO:0000313" key="4">
    <source>
        <dbReference type="Proteomes" id="UP000674318"/>
    </source>
</evidence>
<evidence type="ECO:0000313" key="3">
    <source>
        <dbReference type="EMBL" id="KAG5494132.1"/>
    </source>
</evidence>
<name>A0A836HX65_9TRYP</name>
<comment type="caution">
    <text evidence="3">The sequence shown here is derived from an EMBL/GenBank/DDBJ whole genome shotgun (WGS) entry which is preliminary data.</text>
</comment>